<protein>
    <submittedName>
        <fullName evidence="2">Glycosyltransferase family 25 protein</fullName>
    </submittedName>
</protein>
<reference evidence="2" key="1">
    <citation type="submission" date="2019-01" db="EMBL/GenBank/DDBJ databases">
        <title>Sinorhodobacter populi sp. nov. isolated from the symptomatic bark tissue of Populus euramericana canker.</title>
        <authorList>
            <person name="Xu G."/>
        </authorList>
    </citation>
    <scope>NUCLEOTIDE SEQUENCE [LARGE SCALE GENOMIC DNA]</scope>
    <source>
        <strain evidence="2">CGMCC 1.12963</strain>
    </source>
</reference>
<evidence type="ECO:0000313" key="3">
    <source>
        <dbReference type="Proteomes" id="UP000288071"/>
    </source>
</evidence>
<evidence type="ECO:0000313" key="2">
    <source>
        <dbReference type="EMBL" id="RWR50429.1"/>
    </source>
</evidence>
<feature type="domain" description="Glycosyl transferase family 25" evidence="1">
    <location>
        <begin position="37"/>
        <end position="205"/>
    </location>
</feature>
<name>A0A3S3M869_9RHOB</name>
<sequence>MRPRRAVPTTPQDCLFRPEFLDSKLISERHAMICQYINLDEATARRDWMETSFAAMGLSASRMRAVRIDEIPDRDPEVNIGNLMRRPWIEAEIACFLSHRECWKRIAAGDEPFGAVFEDDVHFAPGAPAFLRDGSWIPPGVELVKLETLLSKTLLSRQALAAQDRLLRRLDGLHLGAAAYVLSRPAAQQLLARSRQLDVPVDHLIFNPAQYGLRFAPWQLCPAICIQDDRLTPDATRLGSQISETYRGLTPSPKPKSLLGKLHRELTRPLKQAARLLQDPARLVQRPRQIVPFR</sequence>
<dbReference type="AlphaFoldDB" id="A0A3S3M869"/>
<reference evidence="2" key="2">
    <citation type="submission" date="2019-01" db="EMBL/GenBank/DDBJ databases">
        <authorList>
            <person name="Li Y."/>
        </authorList>
    </citation>
    <scope>NUCLEOTIDE SEQUENCE [LARGE SCALE GENOMIC DNA]</scope>
    <source>
        <strain evidence="2">CGMCC 1.12963</strain>
    </source>
</reference>
<comment type="caution">
    <text evidence="2">The sequence shown here is derived from an EMBL/GenBank/DDBJ whole genome shotgun (WGS) entry which is preliminary data.</text>
</comment>
<organism evidence="2 3">
    <name type="scientific">Paenirhodobacter huangdaonensis</name>
    <dbReference type="NCBI Taxonomy" id="2501515"/>
    <lineage>
        <taxon>Bacteria</taxon>
        <taxon>Pseudomonadati</taxon>
        <taxon>Pseudomonadota</taxon>
        <taxon>Alphaproteobacteria</taxon>
        <taxon>Rhodobacterales</taxon>
        <taxon>Rhodobacter group</taxon>
        <taxon>Paenirhodobacter</taxon>
    </lineage>
</organism>
<proteinExistence type="predicted"/>
<dbReference type="CDD" id="cd06532">
    <property type="entry name" value="Glyco_transf_25"/>
    <property type="match status" value="1"/>
</dbReference>
<dbReference type="Proteomes" id="UP000288071">
    <property type="component" value="Unassembled WGS sequence"/>
</dbReference>
<dbReference type="GO" id="GO:0016740">
    <property type="term" value="F:transferase activity"/>
    <property type="evidence" value="ECO:0007669"/>
    <property type="project" value="UniProtKB-KW"/>
</dbReference>
<keyword evidence="2" id="KW-0808">Transferase</keyword>
<dbReference type="Pfam" id="PF01755">
    <property type="entry name" value="Glyco_transf_25"/>
    <property type="match status" value="1"/>
</dbReference>
<evidence type="ECO:0000259" key="1">
    <source>
        <dbReference type="Pfam" id="PF01755"/>
    </source>
</evidence>
<dbReference type="InterPro" id="IPR002654">
    <property type="entry name" value="Glyco_trans_25"/>
</dbReference>
<keyword evidence="3" id="KW-1185">Reference proteome</keyword>
<accession>A0A3S3M869</accession>
<gene>
    <name evidence="2" type="ORF">EOW66_15660</name>
</gene>
<dbReference type="EMBL" id="SAVA01000009">
    <property type="protein sequence ID" value="RWR50429.1"/>
    <property type="molecule type" value="Genomic_DNA"/>
</dbReference>